<sequence length="297" mass="32661">MEIQFAVFTSKPIPALGSFPDPSSPDAGLWSPMSCTLVYTANAALLVDCPTSIAATEELASWVTKTLPVGCKLRHFITSHAHGDHFFGFPVLQDRFPGIKAVATQKVVEGVATQYGPALYDGMWKPLFPTSDKGTGLPDKKVEFESLPPGHEVDLDGHLVRVHDVPHGDTHANSFIHVPDLGLVVAGDIVYNGDCHQHLGEANTGTKRAQWLTALSQIGELEPKIVVPGHTFTPPSEPNDATALWMLESTKEYIKGFEEELGKARSAEDLFKRMRSRYPRWNLWILEWACNSGFSSR</sequence>
<evidence type="ECO:0000313" key="3">
    <source>
        <dbReference type="Proteomes" id="UP001174694"/>
    </source>
</evidence>
<dbReference type="Gene3D" id="3.60.15.10">
    <property type="entry name" value="Ribonuclease Z/Hydroxyacylglutathione hydrolase-like"/>
    <property type="match status" value="1"/>
</dbReference>
<feature type="domain" description="Metallo-beta-lactamase" evidence="1">
    <location>
        <begin position="32"/>
        <end position="230"/>
    </location>
</feature>
<evidence type="ECO:0000259" key="1">
    <source>
        <dbReference type="SMART" id="SM00849"/>
    </source>
</evidence>
<dbReference type="Pfam" id="PF00753">
    <property type="entry name" value="Lactamase_B"/>
    <property type="match status" value="1"/>
</dbReference>
<organism evidence="2 3">
    <name type="scientific">Pleurostoma richardsiae</name>
    <dbReference type="NCBI Taxonomy" id="41990"/>
    <lineage>
        <taxon>Eukaryota</taxon>
        <taxon>Fungi</taxon>
        <taxon>Dikarya</taxon>
        <taxon>Ascomycota</taxon>
        <taxon>Pezizomycotina</taxon>
        <taxon>Sordariomycetes</taxon>
        <taxon>Sordariomycetidae</taxon>
        <taxon>Calosphaeriales</taxon>
        <taxon>Pleurostomataceae</taxon>
        <taxon>Pleurostoma</taxon>
    </lineage>
</organism>
<evidence type="ECO:0000313" key="2">
    <source>
        <dbReference type="EMBL" id="KAJ9145525.1"/>
    </source>
</evidence>
<dbReference type="InterPro" id="IPR001279">
    <property type="entry name" value="Metallo-B-lactamas"/>
</dbReference>
<comment type="caution">
    <text evidence="2">The sequence shown here is derived from an EMBL/GenBank/DDBJ whole genome shotgun (WGS) entry which is preliminary data.</text>
</comment>
<dbReference type="Proteomes" id="UP001174694">
    <property type="component" value="Unassembled WGS sequence"/>
</dbReference>
<keyword evidence="3" id="KW-1185">Reference proteome</keyword>
<name>A0AA38VJH6_9PEZI</name>
<dbReference type="PANTHER" id="PTHR42951">
    <property type="entry name" value="METALLO-BETA-LACTAMASE DOMAIN-CONTAINING"/>
    <property type="match status" value="1"/>
</dbReference>
<gene>
    <name evidence="2" type="ORF">NKR23_g5345</name>
</gene>
<dbReference type="SUPFAM" id="SSF56281">
    <property type="entry name" value="Metallo-hydrolase/oxidoreductase"/>
    <property type="match status" value="1"/>
</dbReference>
<proteinExistence type="predicted"/>
<accession>A0AA38VJH6</accession>
<dbReference type="SMART" id="SM00849">
    <property type="entry name" value="Lactamase_B"/>
    <property type="match status" value="1"/>
</dbReference>
<protein>
    <submittedName>
        <fullName evidence="2">Metallo-beta-lactamase domain protein</fullName>
    </submittedName>
</protein>
<dbReference type="InterPro" id="IPR036866">
    <property type="entry name" value="RibonucZ/Hydroxyglut_hydro"/>
</dbReference>
<reference evidence="2" key="1">
    <citation type="submission" date="2022-07" db="EMBL/GenBank/DDBJ databases">
        <title>Fungi with potential for degradation of polypropylene.</title>
        <authorList>
            <person name="Gostincar C."/>
        </authorList>
    </citation>
    <scope>NUCLEOTIDE SEQUENCE</scope>
    <source>
        <strain evidence="2">EXF-13308</strain>
    </source>
</reference>
<dbReference type="EMBL" id="JANBVO010000014">
    <property type="protein sequence ID" value="KAJ9145525.1"/>
    <property type="molecule type" value="Genomic_DNA"/>
</dbReference>
<dbReference type="AlphaFoldDB" id="A0AA38VJH6"/>
<dbReference type="CDD" id="cd07739">
    <property type="entry name" value="metallo-hydrolase-like_MBL-fold"/>
    <property type="match status" value="1"/>
</dbReference>
<dbReference type="PANTHER" id="PTHR42951:SF14">
    <property type="entry name" value="METALLO-BETA-LACTAMASE SUPERFAMILY PROTEIN"/>
    <property type="match status" value="1"/>
</dbReference>
<dbReference type="InterPro" id="IPR050855">
    <property type="entry name" value="NDM-1-like"/>
</dbReference>